<feature type="region of interest" description="Disordered" evidence="1">
    <location>
        <begin position="1"/>
        <end position="46"/>
    </location>
</feature>
<dbReference type="EMBL" id="JAGGNH010000005">
    <property type="protein sequence ID" value="KAJ0971478.1"/>
    <property type="molecule type" value="Genomic_DNA"/>
</dbReference>
<evidence type="ECO:0000313" key="2">
    <source>
        <dbReference type="EMBL" id="KAJ0971478.1"/>
    </source>
</evidence>
<accession>A0A9D5HCV5</accession>
<dbReference type="AlphaFoldDB" id="A0A9D5HCV5"/>
<proteinExistence type="predicted"/>
<feature type="region of interest" description="Disordered" evidence="1">
    <location>
        <begin position="103"/>
        <end position="136"/>
    </location>
</feature>
<feature type="compositionally biased region" description="Basic and acidic residues" evidence="1">
    <location>
        <begin position="1"/>
        <end position="29"/>
    </location>
</feature>
<protein>
    <submittedName>
        <fullName evidence="2">Uncharacterized protein</fullName>
    </submittedName>
</protein>
<reference evidence="2" key="1">
    <citation type="submission" date="2021-03" db="EMBL/GenBank/DDBJ databases">
        <authorList>
            <person name="Li Z."/>
            <person name="Yang C."/>
        </authorList>
    </citation>
    <scope>NUCLEOTIDE SEQUENCE</scope>
    <source>
        <strain evidence="2">Dzin_1.0</strain>
        <tissue evidence="2">Leaf</tissue>
    </source>
</reference>
<evidence type="ECO:0000313" key="3">
    <source>
        <dbReference type="Proteomes" id="UP001085076"/>
    </source>
</evidence>
<gene>
    <name evidence="2" type="ORF">J5N97_019437</name>
</gene>
<comment type="caution">
    <text evidence="2">The sequence shown here is derived from an EMBL/GenBank/DDBJ whole genome shotgun (WGS) entry which is preliminary data.</text>
</comment>
<keyword evidence="3" id="KW-1185">Reference proteome</keyword>
<evidence type="ECO:0000256" key="1">
    <source>
        <dbReference type="SAM" id="MobiDB-lite"/>
    </source>
</evidence>
<sequence>MAKKLTDATRHQMSETVDGRGVAEAEKTGHAAATHLADSDPNGQLMETQGEMDFAESIRLLTATWHHPMPRSDDSGSPLGLDKPAQVAHTSLVDCPSMAPDQLAITDGPHPTVGPDQLNKESAAGPEGTAQGLGWAQSPSNQALEILVETGPHQTNAGPMPTNIVMDFETNENSLSSPYPLSPFNPIHNFIKTLVTKIEADLKKATLRQIANT</sequence>
<reference evidence="2" key="2">
    <citation type="journal article" date="2022" name="Hortic Res">
        <title>The genome of Dioscorea zingiberensis sheds light on the biosynthesis, origin and evolution of the medicinally important diosgenin saponins.</title>
        <authorList>
            <person name="Li Y."/>
            <person name="Tan C."/>
            <person name="Li Z."/>
            <person name="Guo J."/>
            <person name="Li S."/>
            <person name="Chen X."/>
            <person name="Wang C."/>
            <person name="Dai X."/>
            <person name="Yang H."/>
            <person name="Song W."/>
            <person name="Hou L."/>
            <person name="Xu J."/>
            <person name="Tong Z."/>
            <person name="Xu A."/>
            <person name="Yuan X."/>
            <person name="Wang W."/>
            <person name="Yang Q."/>
            <person name="Chen L."/>
            <person name="Sun Z."/>
            <person name="Wang K."/>
            <person name="Pan B."/>
            <person name="Chen J."/>
            <person name="Bao Y."/>
            <person name="Liu F."/>
            <person name="Qi X."/>
            <person name="Gang D.R."/>
            <person name="Wen J."/>
            <person name="Li J."/>
        </authorList>
    </citation>
    <scope>NUCLEOTIDE SEQUENCE</scope>
    <source>
        <strain evidence="2">Dzin_1.0</strain>
    </source>
</reference>
<name>A0A9D5HCV5_9LILI</name>
<organism evidence="2 3">
    <name type="scientific">Dioscorea zingiberensis</name>
    <dbReference type="NCBI Taxonomy" id="325984"/>
    <lineage>
        <taxon>Eukaryota</taxon>
        <taxon>Viridiplantae</taxon>
        <taxon>Streptophyta</taxon>
        <taxon>Embryophyta</taxon>
        <taxon>Tracheophyta</taxon>
        <taxon>Spermatophyta</taxon>
        <taxon>Magnoliopsida</taxon>
        <taxon>Liliopsida</taxon>
        <taxon>Dioscoreales</taxon>
        <taxon>Dioscoreaceae</taxon>
        <taxon>Dioscorea</taxon>
    </lineage>
</organism>
<dbReference type="Proteomes" id="UP001085076">
    <property type="component" value="Miscellaneous, Linkage group lg05"/>
</dbReference>